<sequence>MSGKLWNRSATTSRRAHARNSRMCIGITSYRGINMVRRNLEVHTRPWFDDRAHERFSATVESAECGSAKPASGTIFSSRPHCSDAHLVAIARFTRLRPGEPASLDIICGVDPVFSHGFFSQATVVVSWSTFARNNFLISILSMKAA</sequence>
<evidence type="ECO:0000313" key="2">
    <source>
        <dbReference type="Proteomes" id="UP000807025"/>
    </source>
</evidence>
<name>A0A9P5ZQ11_PLEER</name>
<protein>
    <submittedName>
        <fullName evidence="1">Uncharacterized protein</fullName>
    </submittedName>
</protein>
<proteinExistence type="predicted"/>
<keyword evidence="2" id="KW-1185">Reference proteome</keyword>
<reference evidence="1" key="1">
    <citation type="submission" date="2020-11" db="EMBL/GenBank/DDBJ databases">
        <authorList>
            <consortium name="DOE Joint Genome Institute"/>
            <person name="Ahrendt S."/>
            <person name="Riley R."/>
            <person name="Andreopoulos W."/>
            <person name="Labutti K."/>
            <person name="Pangilinan J."/>
            <person name="Ruiz-Duenas F.J."/>
            <person name="Barrasa J.M."/>
            <person name="Sanchez-Garcia M."/>
            <person name="Camarero S."/>
            <person name="Miyauchi S."/>
            <person name="Serrano A."/>
            <person name="Linde D."/>
            <person name="Babiker R."/>
            <person name="Drula E."/>
            <person name="Ayuso-Fernandez I."/>
            <person name="Pacheco R."/>
            <person name="Padilla G."/>
            <person name="Ferreira P."/>
            <person name="Barriuso J."/>
            <person name="Kellner H."/>
            <person name="Castanera R."/>
            <person name="Alfaro M."/>
            <person name="Ramirez L."/>
            <person name="Pisabarro A.G."/>
            <person name="Kuo A."/>
            <person name="Tritt A."/>
            <person name="Lipzen A."/>
            <person name="He G."/>
            <person name="Yan M."/>
            <person name="Ng V."/>
            <person name="Cullen D."/>
            <person name="Martin F."/>
            <person name="Rosso M.-N."/>
            <person name="Henrissat B."/>
            <person name="Hibbett D."/>
            <person name="Martinez A.T."/>
            <person name="Grigoriev I.V."/>
        </authorList>
    </citation>
    <scope>NUCLEOTIDE SEQUENCE</scope>
    <source>
        <strain evidence="1">ATCC 90797</strain>
    </source>
</reference>
<accession>A0A9P5ZQ11</accession>
<dbReference type="EMBL" id="MU154602">
    <property type="protein sequence ID" value="KAF9492357.1"/>
    <property type="molecule type" value="Genomic_DNA"/>
</dbReference>
<organism evidence="1 2">
    <name type="scientific">Pleurotus eryngii</name>
    <name type="common">Boletus of the steppes</name>
    <dbReference type="NCBI Taxonomy" id="5323"/>
    <lineage>
        <taxon>Eukaryota</taxon>
        <taxon>Fungi</taxon>
        <taxon>Dikarya</taxon>
        <taxon>Basidiomycota</taxon>
        <taxon>Agaricomycotina</taxon>
        <taxon>Agaricomycetes</taxon>
        <taxon>Agaricomycetidae</taxon>
        <taxon>Agaricales</taxon>
        <taxon>Pleurotineae</taxon>
        <taxon>Pleurotaceae</taxon>
        <taxon>Pleurotus</taxon>
    </lineage>
</organism>
<dbReference type="AlphaFoldDB" id="A0A9P5ZQ11"/>
<comment type="caution">
    <text evidence="1">The sequence shown here is derived from an EMBL/GenBank/DDBJ whole genome shotgun (WGS) entry which is preliminary data.</text>
</comment>
<dbReference type="Proteomes" id="UP000807025">
    <property type="component" value="Unassembled WGS sequence"/>
</dbReference>
<evidence type="ECO:0000313" key="1">
    <source>
        <dbReference type="EMBL" id="KAF9492357.1"/>
    </source>
</evidence>
<gene>
    <name evidence="1" type="ORF">BDN71DRAFT_1205000</name>
</gene>